<evidence type="ECO:0000256" key="2">
    <source>
        <dbReference type="ARBA" id="ARBA00006024"/>
    </source>
</evidence>
<keyword evidence="5" id="KW-1278">Translocase</keyword>
<keyword evidence="10" id="KW-0067">ATP-binding</keyword>
<feature type="transmembrane region" description="Helical" evidence="10">
    <location>
        <begin position="281"/>
        <end position="299"/>
    </location>
</feature>
<feature type="transmembrane region" description="Helical" evidence="10">
    <location>
        <begin position="609"/>
        <end position="629"/>
    </location>
</feature>
<dbReference type="Gene3D" id="3.40.50.1000">
    <property type="entry name" value="HAD superfamily/HAD-like"/>
    <property type="match status" value="1"/>
</dbReference>
<organism evidence="12 13">
    <name type="scientific">Hoylesella marshii DSM 16973 = JCM 13450</name>
    <dbReference type="NCBI Taxonomy" id="862515"/>
    <lineage>
        <taxon>Bacteria</taxon>
        <taxon>Pseudomonadati</taxon>
        <taxon>Bacteroidota</taxon>
        <taxon>Bacteroidia</taxon>
        <taxon>Bacteroidales</taxon>
        <taxon>Prevotellaceae</taxon>
        <taxon>Hoylesella</taxon>
    </lineage>
</organism>
<dbReference type="InterPro" id="IPR018303">
    <property type="entry name" value="ATPase_P-typ_P_site"/>
</dbReference>
<evidence type="ECO:0000256" key="7">
    <source>
        <dbReference type="ARBA" id="ARBA00023136"/>
    </source>
</evidence>
<dbReference type="Gene3D" id="3.40.1110.10">
    <property type="entry name" value="Calcium-transporting ATPase, cytoplasmic domain N"/>
    <property type="match status" value="1"/>
</dbReference>
<dbReference type="NCBIfam" id="TIGR01494">
    <property type="entry name" value="ATPase_P-type"/>
    <property type="match status" value="1"/>
</dbReference>
<dbReference type="GO" id="GO:0005524">
    <property type="term" value="F:ATP binding"/>
    <property type="evidence" value="ECO:0007669"/>
    <property type="project" value="UniProtKB-UniRule"/>
</dbReference>
<dbReference type="InterPro" id="IPR036412">
    <property type="entry name" value="HAD-like_sf"/>
</dbReference>
<sequence>MDAGKYIGRENKCQMMFATELQPFFYYLCNKEEKKDMATEEKEEEEGLKAWQLWLSAGLLTTGLVASWVGVSGFAHPVFAFVWYVVAYLPVGIPVIKEAVEWALKGDVFSEFMLMTIASIGAFCIGEYPEAVGVMLLYCVGEMLQDRAADRAREHIRSLVAFKPEGAVVMEDGQRVKKCPEEVAVGNTIEVKAGERVPLDGVLLTADASFNTAALTGESVPRLIETGREVLAGMIATDSLVRLRVVRPAGESAVSRILKMVEEAQERKAPTELFIRKFARIYTPIVIALATLTVVLPWVVSMVGGMADYAFATWFHRALVFLVISCPCALVVSVPLSYFAGIGTGSKRGILFKGSNSLDAMTEVDAVVFDKTGTLTTGTFSIRQIEGLTPAELDVVAAIEQQSNHPIARVIAAVGNGDVEVTVKDVPGYGLTAEANGSRWLVGTLRLLEREAVDYPKALTDIAETLIACACDGIYRGHIILSDQPKDDAPRAIKQLRGLGLSHIHILSGDKQALVEEVAADLGIGNSYGNLLPADKVAHIESLKKQGLRVAFVGDGINDAPVLALSHVGVAMGGLGADMAIETADVIIQTDQPSKVSEAIAISRRTRRIVYQNIVFAIGVKVLVMLLGLFGMANLWGAVFADTGVALLCVLNAMRVMQIPRN</sequence>
<dbReference type="GO" id="GO:0005886">
    <property type="term" value="C:plasma membrane"/>
    <property type="evidence" value="ECO:0007669"/>
    <property type="project" value="UniProtKB-SubCell"/>
</dbReference>
<dbReference type="NCBIfam" id="TIGR01525">
    <property type="entry name" value="ATPase-IB_hvy"/>
    <property type="match status" value="1"/>
</dbReference>
<comment type="subcellular location">
    <subcellularLocation>
        <location evidence="10">Cell membrane</location>
    </subcellularLocation>
    <subcellularLocation>
        <location evidence="1">Membrane</location>
    </subcellularLocation>
</comment>
<dbReference type="PRINTS" id="PR00119">
    <property type="entry name" value="CATATPASE"/>
</dbReference>
<dbReference type="InterPro" id="IPR051014">
    <property type="entry name" value="Cation_Transport_ATPase_IB"/>
</dbReference>
<evidence type="ECO:0000256" key="4">
    <source>
        <dbReference type="ARBA" id="ARBA00022723"/>
    </source>
</evidence>
<dbReference type="SFLD" id="SFLDF00027">
    <property type="entry name" value="p-type_atpase"/>
    <property type="match status" value="1"/>
</dbReference>
<dbReference type="PANTHER" id="PTHR48085:SF5">
    <property type="entry name" value="CADMIUM_ZINC-TRANSPORTING ATPASE HMA4-RELATED"/>
    <property type="match status" value="1"/>
</dbReference>
<dbReference type="PANTHER" id="PTHR48085">
    <property type="entry name" value="CADMIUM/ZINC-TRANSPORTING ATPASE HMA2-RELATED"/>
    <property type="match status" value="1"/>
</dbReference>
<dbReference type="SUPFAM" id="SSF81665">
    <property type="entry name" value="Calcium ATPase, transmembrane domain M"/>
    <property type="match status" value="1"/>
</dbReference>
<keyword evidence="12" id="KW-0378">Hydrolase</keyword>
<keyword evidence="7 10" id="KW-0472">Membrane</keyword>
<dbReference type="InterPro" id="IPR008250">
    <property type="entry name" value="ATPase_P-typ_transduc_dom_A_sf"/>
</dbReference>
<dbReference type="EC" id="7.2.2.12" evidence="8"/>
<dbReference type="SUPFAM" id="SSF56784">
    <property type="entry name" value="HAD-like"/>
    <property type="match status" value="1"/>
</dbReference>
<dbReference type="STRING" id="862515.HMPREF0658_2019"/>
<dbReference type="GO" id="GO:0046872">
    <property type="term" value="F:metal ion binding"/>
    <property type="evidence" value="ECO:0007669"/>
    <property type="project" value="UniProtKB-KW"/>
</dbReference>
<dbReference type="HOGENOM" id="CLU_001771_6_2_10"/>
<comment type="similarity">
    <text evidence="2 10">Belongs to the cation transport ATPase (P-type) (TC 3.A.3) family. Type IB subfamily.</text>
</comment>
<evidence type="ECO:0000256" key="9">
    <source>
        <dbReference type="ARBA" id="ARBA00047308"/>
    </source>
</evidence>
<feature type="transmembrane region" description="Helical" evidence="10">
    <location>
        <begin position="319"/>
        <end position="340"/>
    </location>
</feature>
<evidence type="ECO:0000256" key="6">
    <source>
        <dbReference type="ARBA" id="ARBA00022989"/>
    </source>
</evidence>
<dbReference type="Proteomes" id="UP000004394">
    <property type="component" value="Unassembled WGS sequence"/>
</dbReference>
<gene>
    <name evidence="12" type="primary">cadA</name>
    <name evidence="12" type="ORF">HMPREF0658_2019</name>
</gene>
<dbReference type="SUPFAM" id="SSF81653">
    <property type="entry name" value="Calcium ATPase, transduction domain A"/>
    <property type="match status" value="1"/>
</dbReference>
<evidence type="ECO:0000313" key="12">
    <source>
        <dbReference type="EMBL" id="EFM01012.1"/>
    </source>
</evidence>
<dbReference type="AlphaFoldDB" id="E0NV14"/>
<evidence type="ECO:0000256" key="1">
    <source>
        <dbReference type="ARBA" id="ARBA00004370"/>
    </source>
</evidence>
<keyword evidence="3 10" id="KW-0812">Transmembrane</keyword>
<dbReference type="InterPro" id="IPR001757">
    <property type="entry name" value="P_typ_ATPase"/>
</dbReference>
<dbReference type="InterPro" id="IPR023299">
    <property type="entry name" value="ATPase_P-typ_cyto_dom_N"/>
</dbReference>
<dbReference type="NCBIfam" id="TIGR01512">
    <property type="entry name" value="ATPase-IB2_Cd"/>
    <property type="match status" value="1"/>
</dbReference>
<feature type="transmembrane region" description="Helical" evidence="10">
    <location>
        <begin position="635"/>
        <end position="654"/>
    </location>
</feature>
<dbReference type="Gene3D" id="2.70.150.10">
    <property type="entry name" value="Calcium-transporting ATPase, cytoplasmic transduction domain A"/>
    <property type="match status" value="1"/>
</dbReference>
<dbReference type="eggNOG" id="COG2217">
    <property type="taxonomic scope" value="Bacteria"/>
</dbReference>
<feature type="transmembrane region" description="Helical" evidence="10">
    <location>
        <begin position="78"/>
        <end position="96"/>
    </location>
</feature>
<keyword evidence="13" id="KW-1185">Reference proteome</keyword>
<dbReference type="InterPro" id="IPR023214">
    <property type="entry name" value="HAD_sf"/>
</dbReference>
<dbReference type="GO" id="GO:0016463">
    <property type="term" value="F:P-type zinc transporter activity"/>
    <property type="evidence" value="ECO:0007669"/>
    <property type="project" value="UniProtKB-EC"/>
</dbReference>
<feature type="transmembrane region" description="Helical" evidence="10">
    <location>
        <begin position="51"/>
        <end position="71"/>
    </location>
</feature>
<proteinExistence type="inferred from homology"/>
<dbReference type="Pfam" id="PF00702">
    <property type="entry name" value="Hydrolase"/>
    <property type="match status" value="1"/>
</dbReference>
<evidence type="ECO:0000259" key="11">
    <source>
        <dbReference type="Pfam" id="PF00122"/>
    </source>
</evidence>
<name>E0NV14_9BACT</name>
<comment type="catalytic activity">
    <reaction evidence="9">
        <text>Zn(2+)(in) + ATP + H2O = Zn(2+)(out) + ADP + phosphate + H(+)</text>
        <dbReference type="Rhea" id="RHEA:20621"/>
        <dbReference type="ChEBI" id="CHEBI:15377"/>
        <dbReference type="ChEBI" id="CHEBI:15378"/>
        <dbReference type="ChEBI" id="CHEBI:29105"/>
        <dbReference type="ChEBI" id="CHEBI:30616"/>
        <dbReference type="ChEBI" id="CHEBI:43474"/>
        <dbReference type="ChEBI" id="CHEBI:456216"/>
        <dbReference type="EC" id="7.2.2.12"/>
    </reaction>
</comment>
<keyword evidence="4 10" id="KW-0479">Metal-binding</keyword>
<protein>
    <recommendedName>
        <fullName evidence="8">P-type Zn(2+) transporter</fullName>
        <ecNumber evidence="8">7.2.2.12</ecNumber>
    </recommendedName>
</protein>
<feature type="domain" description="P-type ATPase A" evidence="11">
    <location>
        <begin position="163"/>
        <end position="262"/>
    </location>
</feature>
<dbReference type="InterPro" id="IPR027256">
    <property type="entry name" value="P-typ_ATPase_IB"/>
</dbReference>
<dbReference type="SFLD" id="SFLDS00003">
    <property type="entry name" value="Haloacid_Dehalogenase"/>
    <property type="match status" value="1"/>
</dbReference>
<keyword evidence="10" id="KW-1003">Cell membrane</keyword>
<dbReference type="InterPro" id="IPR059000">
    <property type="entry name" value="ATPase_P-type_domA"/>
</dbReference>
<evidence type="ECO:0000313" key="13">
    <source>
        <dbReference type="Proteomes" id="UP000004394"/>
    </source>
</evidence>
<dbReference type="SFLD" id="SFLDG00002">
    <property type="entry name" value="C1.7:_P-type_atpase_like"/>
    <property type="match status" value="1"/>
</dbReference>
<evidence type="ECO:0000256" key="10">
    <source>
        <dbReference type="RuleBase" id="RU362081"/>
    </source>
</evidence>
<dbReference type="Pfam" id="PF00122">
    <property type="entry name" value="E1-E2_ATPase"/>
    <property type="match status" value="1"/>
</dbReference>
<dbReference type="EMBL" id="AEEI01000056">
    <property type="protein sequence ID" value="EFM01012.1"/>
    <property type="molecule type" value="Genomic_DNA"/>
</dbReference>
<dbReference type="InterPro" id="IPR023298">
    <property type="entry name" value="ATPase_P-typ_TM_dom_sf"/>
</dbReference>
<evidence type="ECO:0000256" key="3">
    <source>
        <dbReference type="ARBA" id="ARBA00022692"/>
    </source>
</evidence>
<dbReference type="PROSITE" id="PS00154">
    <property type="entry name" value="ATPASE_E1_E2"/>
    <property type="match status" value="1"/>
</dbReference>
<comment type="caution">
    <text evidence="12">The sequence shown here is derived from an EMBL/GenBank/DDBJ whole genome shotgun (WGS) entry which is preliminary data.</text>
</comment>
<dbReference type="InterPro" id="IPR044492">
    <property type="entry name" value="P_typ_ATPase_HD_dom"/>
</dbReference>
<keyword evidence="10" id="KW-0547">Nucleotide-binding</keyword>
<evidence type="ECO:0000256" key="5">
    <source>
        <dbReference type="ARBA" id="ARBA00022967"/>
    </source>
</evidence>
<dbReference type="GO" id="GO:0015086">
    <property type="term" value="F:cadmium ion transmembrane transporter activity"/>
    <property type="evidence" value="ECO:0007669"/>
    <property type="project" value="TreeGrafter"/>
</dbReference>
<accession>E0NV14</accession>
<keyword evidence="6 10" id="KW-1133">Transmembrane helix</keyword>
<evidence type="ECO:0000256" key="8">
    <source>
        <dbReference type="ARBA" id="ARBA00039097"/>
    </source>
</evidence>
<reference evidence="12" key="1">
    <citation type="submission" date="2010-07" db="EMBL/GenBank/DDBJ databases">
        <authorList>
            <person name="Muzny D."/>
            <person name="Qin X."/>
            <person name="Deng J."/>
            <person name="Jiang H."/>
            <person name="Liu Y."/>
            <person name="Qu J."/>
            <person name="Song X.-Z."/>
            <person name="Zhang L."/>
            <person name="Thornton R."/>
            <person name="Coyle M."/>
            <person name="Francisco L."/>
            <person name="Jackson L."/>
            <person name="Javaid M."/>
            <person name="Korchina V."/>
            <person name="Kovar C."/>
            <person name="Mata R."/>
            <person name="Mathew T."/>
            <person name="Ngo R."/>
            <person name="Nguyen L."/>
            <person name="Nguyen N."/>
            <person name="Okwuonu G."/>
            <person name="Ongeri F."/>
            <person name="Pham C."/>
            <person name="Simmons D."/>
            <person name="Wilczek-Boney K."/>
            <person name="Hale W."/>
            <person name="Jakkamsetti A."/>
            <person name="Pham P."/>
            <person name="Ruth R."/>
            <person name="San Lucas F."/>
            <person name="Warren J."/>
            <person name="Zhang J."/>
            <person name="Zhao Z."/>
            <person name="Zhou C."/>
            <person name="Zhu D."/>
            <person name="Lee S."/>
            <person name="Bess C."/>
            <person name="Blankenburg K."/>
            <person name="Forbes L."/>
            <person name="Fu Q."/>
            <person name="Gubbala S."/>
            <person name="Hirani K."/>
            <person name="Jayaseelan J.C."/>
            <person name="Lara F."/>
            <person name="Munidasa M."/>
            <person name="Palculict T."/>
            <person name="Patil S."/>
            <person name="Pu L.-L."/>
            <person name="Saada N."/>
            <person name="Tang L."/>
            <person name="Weissenberger G."/>
            <person name="Zhu Y."/>
            <person name="Hemphill L."/>
            <person name="Shang Y."/>
            <person name="Youmans B."/>
            <person name="Ayvaz T."/>
            <person name="Ross M."/>
            <person name="Santibanez J."/>
            <person name="Aqrawi P."/>
            <person name="Gross S."/>
            <person name="Joshi V."/>
            <person name="Fowler G."/>
            <person name="Nazareth L."/>
            <person name="Reid J."/>
            <person name="Worley K."/>
            <person name="Petrosino J."/>
            <person name="Highlander S."/>
            <person name="Gibbs R."/>
        </authorList>
    </citation>
    <scope>NUCLEOTIDE SEQUENCE [LARGE SCALE GENOMIC DNA]</scope>
    <source>
        <strain evidence="12">DSM 16973</strain>
    </source>
</reference>
<dbReference type="GO" id="GO:0016887">
    <property type="term" value="F:ATP hydrolysis activity"/>
    <property type="evidence" value="ECO:0007669"/>
    <property type="project" value="InterPro"/>
</dbReference>